<sequence length="448" mass="51370">MRTIGKYQIAGELGRGGMGRVLKVRHPEIQRILAAKVFLPHPFLLSSVGEKHLLSMFMEEARKMAMLHHPNVAGVEDLHCGEKTFYTMPCYSRSLGLIMGENSDMEAPCRSLDPDTAIHYMKQLLTALHCLHFHGIIHRDIKPWNLLMDDEDRLILGDFGLSRLRRETTGTPENIKVGSPWYAPPEQEKDADSADERSDIYAAGIVFHRMLTGLFPPDNTEKNSLLPEPEELWQDFLKKCLAKNPAHRFTSAEKMLKALDILDHSWINFREKECSFPFSAEEKNDHGPLKLRSFPLRTGVRGSLADMLEADPLFRPALLVQNNFITGPEEDFIYDKNTGLLWEKAGSPFPMNRNDAEKWIRMLNGRAAGHKREWRFPTVPELFSLTRQTMTPKDYCREYPLDPRQGWVWSSDGRSHISYWFVDLFRGFTAPMDKDGYCFVKGVAGPFN</sequence>
<feature type="compositionally biased region" description="Basic and acidic residues" evidence="6">
    <location>
        <begin position="186"/>
        <end position="195"/>
    </location>
</feature>
<dbReference type="EMBL" id="VDMB01000022">
    <property type="protein sequence ID" value="TYT73718.1"/>
    <property type="molecule type" value="Genomic_DNA"/>
</dbReference>
<dbReference type="OrthoDB" id="9801841at2"/>
<accession>A0A5S5MDC5</accession>
<dbReference type="GO" id="GO:0004674">
    <property type="term" value="F:protein serine/threonine kinase activity"/>
    <property type="evidence" value="ECO:0007669"/>
    <property type="project" value="TreeGrafter"/>
</dbReference>
<evidence type="ECO:0000259" key="7">
    <source>
        <dbReference type="PROSITE" id="PS50011"/>
    </source>
</evidence>
<dbReference type="PANTHER" id="PTHR43289">
    <property type="entry name" value="MITOGEN-ACTIVATED PROTEIN KINASE KINASE KINASE 20-RELATED"/>
    <property type="match status" value="1"/>
</dbReference>
<keyword evidence="9" id="KW-1185">Reference proteome</keyword>
<feature type="region of interest" description="Disordered" evidence="6">
    <location>
        <begin position="171"/>
        <end position="195"/>
    </location>
</feature>
<evidence type="ECO:0000256" key="2">
    <source>
        <dbReference type="ARBA" id="ARBA00022741"/>
    </source>
</evidence>
<evidence type="ECO:0000256" key="1">
    <source>
        <dbReference type="ARBA" id="ARBA00022679"/>
    </source>
</evidence>
<dbReference type="PROSITE" id="PS50011">
    <property type="entry name" value="PROTEIN_KINASE_DOM"/>
    <property type="match status" value="1"/>
</dbReference>
<dbReference type="InterPro" id="IPR017441">
    <property type="entry name" value="Protein_kinase_ATP_BS"/>
</dbReference>
<keyword evidence="4 5" id="KW-0067">ATP-binding</keyword>
<reference evidence="8 9" key="1">
    <citation type="submission" date="2019-06" db="EMBL/GenBank/DDBJ databases">
        <title>Desulfobotulus mexicanus sp. nov., a novel sulfate-reducing bacterium isolated from the sediment of an alkaline crater lake in Mexico.</title>
        <authorList>
            <person name="Hirschler-Rea A."/>
        </authorList>
    </citation>
    <scope>NUCLEOTIDE SEQUENCE [LARGE SCALE GENOMIC DNA]</scope>
    <source>
        <strain evidence="8 9">PAR22N</strain>
    </source>
</reference>
<dbReference type="Proteomes" id="UP000321899">
    <property type="component" value="Unassembled WGS sequence"/>
</dbReference>
<feature type="binding site" evidence="5">
    <location>
        <position position="36"/>
    </location>
    <ligand>
        <name>ATP</name>
        <dbReference type="ChEBI" id="CHEBI:30616"/>
    </ligand>
</feature>
<dbReference type="RefSeq" id="WP_139450431.1">
    <property type="nucleotide sequence ID" value="NZ_VDMB01000022.1"/>
</dbReference>
<dbReference type="AlphaFoldDB" id="A0A5S5MDC5"/>
<dbReference type="InterPro" id="IPR011460">
    <property type="entry name" value="Lcl_C"/>
</dbReference>
<dbReference type="Pfam" id="PF00069">
    <property type="entry name" value="Pkinase"/>
    <property type="match status" value="1"/>
</dbReference>
<gene>
    <name evidence="8" type="ORF">FIM25_13845</name>
</gene>
<dbReference type="PANTHER" id="PTHR43289:SF34">
    <property type="entry name" value="SERINE_THREONINE-PROTEIN KINASE YBDM-RELATED"/>
    <property type="match status" value="1"/>
</dbReference>
<organism evidence="8 9">
    <name type="scientific">Desulfobotulus mexicanus</name>
    <dbReference type="NCBI Taxonomy" id="2586642"/>
    <lineage>
        <taxon>Bacteria</taxon>
        <taxon>Pseudomonadati</taxon>
        <taxon>Thermodesulfobacteriota</taxon>
        <taxon>Desulfobacteria</taxon>
        <taxon>Desulfobacterales</taxon>
        <taxon>Desulfobacteraceae</taxon>
        <taxon>Desulfobotulus</taxon>
    </lineage>
</organism>
<evidence type="ECO:0000313" key="9">
    <source>
        <dbReference type="Proteomes" id="UP000321899"/>
    </source>
</evidence>
<dbReference type="InterPro" id="IPR011009">
    <property type="entry name" value="Kinase-like_dom_sf"/>
</dbReference>
<comment type="caution">
    <text evidence="8">The sequence shown here is derived from an EMBL/GenBank/DDBJ whole genome shotgun (WGS) entry which is preliminary data.</text>
</comment>
<evidence type="ECO:0000256" key="3">
    <source>
        <dbReference type="ARBA" id="ARBA00022777"/>
    </source>
</evidence>
<dbReference type="CDD" id="cd14014">
    <property type="entry name" value="STKc_PknB_like"/>
    <property type="match status" value="1"/>
</dbReference>
<feature type="domain" description="Protein kinase" evidence="7">
    <location>
        <begin position="7"/>
        <end position="267"/>
    </location>
</feature>
<dbReference type="Gene3D" id="3.30.200.20">
    <property type="entry name" value="Phosphorylase Kinase, domain 1"/>
    <property type="match status" value="1"/>
</dbReference>
<dbReference type="SUPFAM" id="SSF56112">
    <property type="entry name" value="Protein kinase-like (PK-like)"/>
    <property type="match status" value="1"/>
</dbReference>
<dbReference type="PROSITE" id="PS00108">
    <property type="entry name" value="PROTEIN_KINASE_ST"/>
    <property type="match status" value="1"/>
</dbReference>
<keyword evidence="2 5" id="KW-0547">Nucleotide-binding</keyword>
<evidence type="ECO:0000256" key="4">
    <source>
        <dbReference type="ARBA" id="ARBA00022840"/>
    </source>
</evidence>
<keyword evidence="1" id="KW-0808">Transferase</keyword>
<keyword evidence="3 8" id="KW-0418">Kinase</keyword>
<evidence type="ECO:0000256" key="5">
    <source>
        <dbReference type="PROSITE-ProRule" id="PRU10141"/>
    </source>
</evidence>
<evidence type="ECO:0000313" key="8">
    <source>
        <dbReference type="EMBL" id="TYT73718.1"/>
    </source>
</evidence>
<dbReference type="Pfam" id="PF07603">
    <property type="entry name" value="Lcl_C"/>
    <property type="match status" value="1"/>
</dbReference>
<dbReference type="SMART" id="SM00220">
    <property type="entry name" value="S_TKc"/>
    <property type="match status" value="1"/>
</dbReference>
<dbReference type="PROSITE" id="PS00107">
    <property type="entry name" value="PROTEIN_KINASE_ATP"/>
    <property type="match status" value="1"/>
</dbReference>
<proteinExistence type="predicted"/>
<name>A0A5S5MDC5_9BACT</name>
<dbReference type="Gene3D" id="1.10.510.10">
    <property type="entry name" value="Transferase(Phosphotransferase) domain 1"/>
    <property type="match status" value="1"/>
</dbReference>
<evidence type="ECO:0000256" key="6">
    <source>
        <dbReference type="SAM" id="MobiDB-lite"/>
    </source>
</evidence>
<dbReference type="InterPro" id="IPR000719">
    <property type="entry name" value="Prot_kinase_dom"/>
</dbReference>
<dbReference type="GO" id="GO:0005524">
    <property type="term" value="F:ATP binding"/>
    <property type="evidence" value="ECO:0007669"/>
    <property type="project" value="UniProtKB-UniRule"/>
</dbReference>
<protein>
    <submittedName>
        <fullName evidence="8">Protein kinase</fullName>
    </submittedName>
</protein>
<dbReference type="InterPro" id="IPR008271">
    <property type="entry name" value="Ser/Thr_kinase_AS"/>
</dbReference>